<evidence type="ECO:0000256" key="6">
    <source>
        <dbReference type="RuleBase" id="RU362028"/>
    </source>
</evidence>
<evidence type="ECO:0000256" key="4">
    <source>
        <dbReference type="PIRSR" id="PIRSR606225-1"/>
    </source>
</evidence>
<evidence type="ECO:0000256" key="5">
    <source>
        <dbReference type="PROSITE-ProRule" id="PRU00182"/>
    </source>
</evidence>
<dbReference type="InterPro" id="IPR020103">
    <property type="entry name" value="PsdUridine_synth_cat_dom_sf"/>
</dbReference>
<keyword evidence="9" id="KW-1185">Reference proteome</keyword>
<dbReference type="EMBL" id="CP016503">
    <property type="protein sequence ID" value="ANV98725.1"/>
    <property type="molecule type" value="Genomic_DNA"/>
</dbReference>
<feature type="domain" description="RNA-binding S4" evidence="7">
    <location>
        <begin position="12"/>
        <end position="69"/>
    </location>
</feature>
<dbReference type="Proteomes" id="UP000092884">
    <property type="component" value="Chromosome"/>
</dbReference>
<dbReference type="STRING" id="222136.BBW65_01620"/>
<sequence>MSQEDFKENTKLRIDSFVSQWLCVSKNQASQAIKNHCVCVNQKPCDKNGLMLKIGDCVEFVPLKQEATEIKCCFDEEIEVLFEDEEILVLNKPPHWVVHQAPSVKEATLVDYLKSKNFSLSTISGEERYGIVHRLDKQTSGAIAIAKTNHAHQALSEQLKTRAMGRYYLAIIDLPIKETMEVECFLGRNPNHRLKIAKLKSGGRYSKSTFVPLLSKQVSLIAAKLHTGRTHQIRAHLESVSRHIIGDTLYGKSDAYQTRLMLHAYLLYLIHPTTGQRIEIQAPLFGDMLGFLNNNFALEEVYEVINQEHFLHLFGDRV</sequence>
<dbReference type="InterPro" id="IPR050188">
    <property type="entry name" value="RluA_PseudoU_synthase"/>
</dbReference>
<organism evidence="8 9">
    <name type="scientific">Helicobacter enhydrae</name>
    <dbReference type="NCBI Taxonomy" id="222136"/>
    <lineage>
        <taxon>Bacteria</taxon>
        <taxon>Pseudomonadati</taxon>
        <taxon>Campylobacterota</taxon>
        <taxon>Epsilonproteobacteria</taxon>
        <taxon>Campylobacterales</taxon>
        <taxon>Helicobacteraceae</taxon>
        <taxon>Helicobacter</taxon>
    </lineage>
</organism>
<dbReference type="Gene3D" id="3.10.290.10">
    <property type="entry name" value="RNA-binding S4 domain"/>
    <property type="match status" value="1"/>
</dbReference>
<dbReference type="InterPro" id="IPR002942">
    <property type="entry name" value="S4_RNA-bd"/>
</dbReference>
<keyword evidence="3 6" id="KW-0413">Isomerase</keyword>
<dbReference type="KEGG" id="het:BBW65_01620"/>
<dbReference type="AlphaFoldDB" id="A0A1B1U7S2"/>
<dbReference type="InterPro" id="IPR006145">
    <property type="entry name" value="PsdUridine_synth_RsuA/RluA"/>
</dbReference>
<keyword evidence="5" id="KW-0694">RNA-binding</keyword>
<dbReference type="GO" id="GO:0000455">
    <property type="term" value="P:enzyme-directed rRNA pseudouridine synthesis"/>
    <property type="evidence" value="ECO:0007669"/>
    <property type="project" value="UniProtKB-ARBA"/>
</dbReference>
<name>A0A1B1U7S2_9HELI</name>
<dbReference type="NCBIfam" id="TIGR00005">
    <property type="entry name" value="rluA_subfam"/>
    <property type="match status" value="1"/>
</dbReference>
<dbReference type="InterPro" id="IPR036986">
    <property type="entry name" value="S4_RNA-bd_sf"/>
</dbReference>
<reference evidence="9" key="1">
    <citation type="submission" date="2016-07" db="EMBL/GenBank/DDBJ databases">
        <authorList>
            <person name="Florea S."/>
            <person name="Webb J.S."/>
            <person name="Jaromczyk J."/>
            <person name="Schardl C.L."/>
        </authorList>
    </citation>
    <scope>NUCLEOTIDE SEQUENCE [LARGE SCALE GENOMIC DNA]</scope>
    <source>
        <strain evidence="9">MIT 01-6242</strain>
    </source>
</reference>
<evidence type="ECO:0000313" key="9">
    <source>
        <dbReference type="Proteomes" id="UP000092884"/>
    </source>
</evidence>
<evidence type="ECO:0000256" key="3">
    <source>
        <dbReference type="ARBA" id="ARBA00023235"/>
    </source>
</evidence>
<comment type="function">
    <text evidence="6">Responsible for synthesis of pseudouridine from uracil.</text>
</comment>
<proteinExistence type="inferred from homology"/>
<dbReference type="SUPFAM" id="SSF55174">
    <property type="entry name" value="Alpha-L RNA-binding motif"/>
    <property type="match status" value="1"/>
</dbReference>
<dbReference type="GO" id="GO:0003723">
    <property type="term" value="F:RNA binding"/>
    <property type="evidence" value="ECO:0007669"/>
    <property type="project" value="UniProtKB-KW"/>
</dbReference>
<feature type="active site" evidence="4">
    <location>
        <position position="136"/>
    </location>
</feature>
<dbReference type="GO" id="GO:0120159">
    <property type="term" value="F:rRNA pseudouridine synthase activity"/>
    <property type="evidence" value="ECO:0007669"/>
    <property type="project" value="UniProtKB-ARBA"/>
</dbReference>
<dbReference type="InterPro" id="IPR006225">
    <property type="entry name" value="PsdUridine_synth_RluC/D"/>
</dbReference>
<dbReference type="EC" id="5.4.99.-" evidence="6"/>
<evidence type="ECO:0000259" key="7">
    <source>
        <dbReference type="SMART" id="SM00363"/>
    </source>
</evidence>
<protein>
    <recommendedName>
        <fullName evidence="6">Pseudouridine synthase</fullName>
        <ecNumber evidence="6">5.4.99.-</ecNumber>
    </recommendedName>
</protein>
<dbReference type="Pfam" id="PF01479">
    <property type="entry name" value="S4"/>
    <property type="match status" value="1"/>
</dbReference>
<comment type="catalytic activity">
    <reaction evidence="1 6">
        <text>a uridine in RNA = a pseudouridine in RNA</text>
        <dbReference type="Rhea" id="RHEA:48348"/>
        <dbReference type="Rhea" id="RHEA-COMP:12068"/>
        <dbReference type="Rhea" id="RHEA-COMP:12069"/>
        <dbReference type="ChEBI" id="CHEBI:65314"/>
        <dbReference type="ChEBI" id="CHEBI:65315"/>
    </reaction>
</comment>
<dbReference type="CDD" id="cd02869">
    <property type="entry name" value="PseudoU_synth_RluA_like"/>
    <property type="match status" value="1"/>
</dbReference>
<gene>
    <name evidence="8" type="ORF">BBW65_01620</name>
</gene>
<dbReference type="PANTHER" id="PTHR21600">
    <property type="entry name" value="MITOCHONDRIAL RNA PSEUDOURIDINE SYNTHASE"/>
    <property type="match status" value="1"/>
</dbReference>
<accession>A0A1B1U7S2</accession>
<dbReference type="SMART" id="SM00363">
    <property type="entry name" value="S4"/>
    <property type="match status" value="1"/>
</dbReference>
<dbReference type="PROSITE" id="PS50889">
    <property type="entry name" value="S4"/>
    <property type="match status" value="1"/>
</dbReference>
<evidence type="ECO:0000256" key="1">
    <source>
        <dbReference type="ARBA" id="ARBA00000073"/>
    </source>
</evidence>
<evidence type="ECO:0000256" key="2">
    <source>
        <dbReference type="ARBA" id="ARBA00010876"/>
    </source>
</evidence>
<dbReference type="PANTHER" id="PTHR21600:SF44">
    <property type="entry name" value="RIBOSOMAL LARGE SUBUNIT PSEUDOURIDINE SYNTHASE D"/>
    <property type="match status" value="1"/>
</dbReference>
<comment type="similarity">
    <text evidence="2 6">Belongs to the pseudouridine synthase RluA family.</text>
</comment>
<dbReference type="SUPFAM" id="SSF55120">
    <property type="entry name" value="Pseudouridine synthase"/>
    <property type="match status" value="1"/>
</dbReference>
<evidence type="ECO:0000313" key="8">
    <source>
        <dbReference type="EMBL" id="ANV98725.1"/>
    </source>
</evidence>
<dbReference type="Pfam" id="PF00849">
    <property type="entry name" value="PseudoU_synth_2"/>
    <property type="match status" value="1"/>
</dbReference>
<dbReference type="Gene3D" id="3.30.2350.10">
    <property type="entry name" value="Pseudouridine synthase"/>
    <property type="match status" value="1"/>
</dbReference>